<dbReference type="SUPFAM" id="SSF53383">
    <property type="entry name" value="PLP-dependent transferases"/>
    <property type="match status" value="1"/>
</dbReference>
<dbReference type="Gene3D" id="3.90.1150.10">
    <property type="entry name" value="Aspartate Aminotransferase, domain 1"/>
    <property type="match status" value="1"/>
</dbReference>
<dbReference type="Proteomes" id="UP001548832">
    <property type="component" value="Unassembled WGS sequence"/>
</dbReference>
<evidence type="ECO:0000313" key="1">
    <source>
        <dbReference type="EMBL" id="MET2832549.1"/>
    </source>
</evidence>
<feature type="non-terminal residue" evidence="1">
    <location>
        <position position="1"/>
    </location>
</feature>
<name>A0ABV2DRT2_9HYPH</name>
<keyword evidence="2" id="KW-1185">Reference proteome</keyword>
<gene>
    <name evidence="1" type="ORF">ABVQ20_37070</name>
</gene>
<accession>A0ABV2DRT2</accession>
<reference evidence="1 2" key="1">
    <citation type="submission" date="2024-06" db="EMBL/GenBank/DDBJ databases">
        <authorList>
            <person name="Kim D.-U."/>
        </authorList>
    </citation>
    <scope>NUCLEOTIDE SEQUENCE [LARGE SCALE GENOMIC DNA]</scope>
    <source>
        <strain evidence="1 2">KACC15460</strain>
    </source>
</reference>
<comment type="caution">
    <text evidence="1">The sequence shown here is derived from an EMBL/GenBank/DDBJ whole genome shotgun (WGS) entry which is preliminary data.</text>
</comment>
<dbReference type="InterPro" id="IPR015422">
    <property type="entry name" value="PyrdxlP-dep_Trfase_small"/>
</dbReference>
<dbReference type="EMBL" id="JBEWSZ010000010">
    <property type="protein sequence ID" value="MET2832549.1"/>
    <property type="molecule type" value="Genomic_DNA"/>
</dbReference>
<evidence type="ECO:0000313" key="2">
    <source>
        <dbReference type="Proteomes" id="UP001548832"/>
    </source>
</evidence>
<organism evidence="1 2">
    <name type="scientific">Mesorhizobium shangrilense</name>
    <dbReference type="NCBI Taxonomy" id="460060"/>
    <lineage>
        <taxon>Bacteria</taxon>
        <taxon>Pseudomonadati</taxon>
        <taxon>Pseudomonadota</taxon>
        <taxon>Alphaproteobacteria</taxon>
        <taxon>Hyphomicrobiales</taxon>
        <taxon>Phyllobacteriaceae</taxon>
        <taxon>Mesorhizobium</taxon>
    </lineage>
</organism>
<sequence length="88" mass="9282">VSFTAYELMKRCGVAASGSQILPVIVGHNGRCMAVAAALQARGFDIRGIRPPTVPEGTSRLRISLTLNVDEGEISAMVEALVEVLAQT</sequence>
<dbReference type="InterPro" id="IPR015424">
    <property type="entry name" value="PyrdxlP-dep_Trfase"/>
</dbReference>
<proteinExistence type="predicted"/>
<protein>
    <submittedName>
        <fullName evidence="1">8-amino-7-oxononanoate synthase</fullName>
    </submittedName>
</protein>